<dbReference type="Proteomes" id="UP001202961">
    <property type="component" value="Unassembled WGS sequence"/>
</dbReference>
<protein>
    <submittedName>
        <fullName evidence="2">Uncharacterized protein</fullName>
    </submittedName>
</protein>
<gene>
    <name evidence="2" type="ORF">NB063_00040</name>
</gene>
<reference evidence="2 3" key="1">
    <citation type="journal article" date="2022" name="Syst. Appl. Microbiol.">
        <title>Rhodopirellula aestuarii sp. nov., a novel member of the genus Rhodopirellula isolated from brackish sediments collected in the Tagus River estuary, Portugal.</title>
        <authorList>
            <person name="Vitorino I.R."/>
            <person name="Klimek D."/>
            <person name="Calusinska M."/>
            <person name="Lobo-da-Cunha A."/>
            <person name="Vasconcelos V."/>
            <person name="Lage O.M."/>
        </authorList>
    </citation>
    <scope>NUCLEOTIDE SEQUENCE [LARGE SCALE GENOMIC DNA]</scope>
    <source>
        <strain evidence="2 3">ICT_H3.1</strain>
    </source>
</reference>
<evidence type="ECO:0000256" key="1">
    <source>
        <dbReference type="SAM" id="SignalP"/>
    </source>
</evidence>
<keyword evidence="1" id="KW-0732">Signal</keyword>
<organism evidence="2 3">
    <name type="scientific">Aporhodopirellula aestuarii</name>
    <dbReference type="NCBI Taxonomy" id="2950107"/>
    <lineage>
        <taxon>Bacteria</taxon>
        <taxon>Pseudomonadati</taxon>
        <taxon>Planctomycetota</taxon>
        <taxon>Planctomycetia</taxon>
        <taxon>Pirellulales</taxon>
        <taxon>Pirellulaceae</taxon>
        <taxon>Aporhodopirellula</taxon>
    </lineage>
</organism>
<name>A0ABT0TWI3_9BACT</name>
<dbReference type="EMBL" id="JAMQBK010000001">
    <property type="protein sequence ID" value="MCM2369002.1"/>
    <property type="molecule type" value="Genomic_DNA"/>
</dbReference>
<proteinExistence type="predicted"/>
<dbReference type="RefSeq" id="WP_250926678.1">
    <property type="nucleotide sequence ID" value="NZ_JAMQBK010000001.1"/>
</dbReference>
<feature type="signal peptide" evidence="1">
    <location>
        <begin position="1"/>
        <end position="27"/>
    </location>
</feature>
<evidence type="ECO:0000313" key="2">
    <source>
        <dbReference type="EMBL" id="MCM2369002.1"/>
    </source>
</evidence>
<keyword evidence="3" id="KW-1185">Reference proteome</keyword>
<accession>A0ABT0TWI3</accession>
<comment type="caution">
    <text evidence="2">The sequence shown here is derived from an EMBL/GenBank/DDBJ whole genome shotgun (WGS) entry which is preliminary data.</text>
</comment>
<evidence type="ECO:0000313" key="3">
    <source>
        <dbReference type="Proteomes" id="UP001202961"/>
    </source>
</evidence>
<sequence>MFCKWGFRVVAAVVVSAVGLSGNVASAQCSGGGGGRMPSGSPATLNSAYAYSSNTLTSSPANLAMQYQQRQLLAQSQAYAMAYQTAQQQRLLRQQRNAELQETRLARAEAKRAAKADRIATRLREQTYSSDEIMLTSTSTD</sequence>
<feature type="chain" id="PRO_5045211777" evidence="1">
    <location>
        <begin position="28"/>
        <end position="141"/>
    </location>
</feature>